<organism evidence="1 2">
    <name type="scientific">Kibdelosporangium phytohabitans</name>
    <dbReference type="NCBI Taxonomy" id="860235"/>
    <lineage>
        <taxon>Bacteria</taxon>
        <taxon>Bacillati</taxon>
        <taxon>Actinomycetota</taxon>
        <taxon>Actinomycetes</taxon>
        <taxon>Pseudonocardiales</taxon>
        <taxon>Pseudonocardiaceae</taxon>
        <taxon>Kibdelosporangium</taxon>
    </lineage>
</organism>
<evidence type="ECO:0000313" key="1">
    <source>
        <dbReference type="EMBL" id="ALG12479.1"/>
    </source>
</evidence>
<dbReference type="AlphaFoldDB" id="A0A0N7F4V4"/>
<dbReference type="STRING" id="860235.AOZ06_41465"/>
<keyword evidence="2" id="KW-1185">Reference proteome</keyword>
<proteinExistence type="predicted"/>
<sequence>MQRHLTVPYVTAWSAEQDLSGELIYHSSGRIGYADETAMDRDAHGILWVRAESRPGESRPDFGEVNSLRQRRAMRRLLCQVCGGPADRNIDGVLWLLPDFREDWPGWPDAMANAEPPICARCVRLSVRLCPKLRRGAAVIRVRECPVAGVRGKLYMRDKGEIVPVKNDAFAFDDPMIRWVQAYGLVRQLRGCTLLAPGELPECDS</sequence>
<accession>A0A0N7F4V4</accession>
<dbReference type="EMBL" id="CP012752">
    <property type="protein sequence ID" value="ALG12479.1"/>
    <property type="molecule type" value="Genomic_DNA"/>
</dbReference>
<dbReference type="Proteomes" id="UP000063699">
    <property type="component" value="Chromosome"/>
</dbReference>
<dbReference type="RefSeq" id="WP_054294373.1">
    <property type="nucleotide sequence ID" value="NZ_CP012752.1"/>
</dbReference>
<dbReference type="KEGG" id="kphy:AOZ06_41465"/>
<protein>
    <submittedName>
        <fullName evidence="1">Uncharacterized protein</fullName>
    </submittedName>
</protein>
<gene>
    <name evidence="1" type="ORF">AOZ06_41465</name>
</gene>
<name>A0A0N7F4V4_9PSEU</name>
<evidence type="ECO:0000313" key="2">
    <source>
        <dbReference type="Proteomes" id="UP000063699"/>
    </source>
</evidence>
<reference evidence="1 2" key="1">
    <citation type="submission" date="2015-07" db="EMBL/GenBank/DDBJ databases">
        <title>Genome sequencing of Kibdelosporangium phytohabitans.</title>
        <authorList>
            <person name="Qin S."/>
            <person name="Xing K."/>
        </authorList>
    </citation>
    <scope>NUCLEOTIDE SEQUENCE [LARGE SCALE GENOMIC DNA]</scope>
    <source>
        <strain evidence="1 2">KLBMP1111</strain>
    </source>
</reference>